<dbReference type="NCBIfam" id="TIGR02601">
    <property type="entry name" value="autotrns_rpt"/>
    <property type="match status" value="1"/>
</dbReference>
<evidence type="ECO:0000313" key="4">
    <source>
        <dbReference type="EMBL" id="TRL41946.1"/>
    </source>
</evidence>
<name>A0A549TGP5_9HYPH</name>
<dbReference type="SUPFAM" id="SSF51126">
    <property type="entry name" value="Pectin lyase-like"/>
    <property type="match status" value="1"/>
</dbReference>
<dbReference type="InterPro" id="IPR036938">
    <property type="entry name" value="PAP2/HPO_sf"/>
</dbReference>
<proteinExistence type="predicted"/>
<dbReference type="InterPro" id="IPR001011">
    <property type="entry name" value="Acid_Pase_classA_bac"/>
</dbReference>
<dbReference type="EMBL" id="VJMG01000008">
    <property type="protein sequence ID" value="TRL41946.1"/>
    <property type="molecule type" value="Genomic_DNA"/>
</dbReference>
<reference evidence="4 5" key="1">
    <citation type="submission" date="2019-07" db="EMBL/GenBank/DDBJ databases">
        <title>Ln-dependent methylotrophs.</title>
        <authorList>
            <person name="Tani A."/>
        </authorList>
    </citation>
    <scope>NUCLEOTIDE SEQUENCE [LARGE SCALE GENOMIC DNA]</scope>
    <source>
        <strain evidence="4 5">SM12</strain>
    </source>
</reference>
<dbReference type="InterPro" id="IPR000326">
    <property type="entry name" value="PAP2/HPO"/>
</dbReference>
<evidence type="ECO:0000256" key="1">
    <source>
        <dbReference type="ARBA" id="ARBA00022729"/>
    </source>
</evidence>
<feature type="signal peptide" evidence="2">
    <location>
        <begin position="1"/>
        <end position="24"/>
    </location>
</feature>
<keyword evidence="1 2" id="KW-0732">Signal</keyword>
<feature type="chain" id="PRO_5022053416" evidence="2">
    <location>
        <begin position="25"/>
        <end position="641"/>
    </location>
</feature>
<dbReference type="CDD" id="cd03397">
    <property type="entry name" value="PAP2_acid_phosphatase"/>
    <property type="match status" value="1"/>
</dbReference>
<protein>
    <submittedName>
        <fullName evidence="4">Phosphatase PAP2 family protein</fullName>
    </submittedName>
</protein>
<accession>A0A549TGP5</accession>
<dbReference type="SUPFAM" id="SSF48317">
    <property type="entry name" value="Acid phosphatase/Vanadium-dependent haloperoxidase"/>
    <property type="match status" value="1"/>
</dbReference>
<evidence type="ECO:0000259" key="3">
    <source>
        <dbReference type="SMART" id="SM00014"/>
    </source>
</evidence>
<dbReference type="Pfam" id="PF12951">
    <property type="entry name" value="PATR"/>
    <property type="match status" value="1"/>
</dbReference>
<dbReference type="GO" id="GO:0003993">
    <property type="term" value="F:acid phosphatase activity"/>
    <property type="evidence" value="ECO:0007669"/>
    <property type="project" value="InterPro"/>
</dbReference>
<dbReference type="InterPro" id="IPR013425">
    <property type="entry name" value="Autotrns_rpt"/>
</dbReference>
<dbReference type="SMART" id="SM00014">
    <property type="entry name" value="acidPPc"/>
    <property type="match status" value="1"/>
</dbReference>
<dbReference type="Gene3D" id="1.20.144.10">
    <property type="entry name" value="Phosphatidic acid phosphatase type 2/haloperoxidase"/>
    <property type="match status" value="1"/>
</dbReference>
<organism evidence="4 5">
    <name type="scientific">Rhizobium straminoryzae</name>
    <dbReference type="NCBI Taxonomy" id="1387186"/>
    <lineage>
        <taxon>Bacteria</taxon>
        <taxon>Pseudomonadati</taxon>
        <taxon>Pseudomonadota</taxon>
        <taxon>Alphaproteobacteria</taxon>
        <taxon>Hyphomicrobiales</taxon>
        <taxon>Rhizobiaceae</taxon>
        <taxon>Rhizobium/Agrobacterium group</taxon>
        <taxon>Rhizobium</taxon>
    </lineage>
</organism>
<dbReference type="InterPro" id="IPR011050">
    <property type="entry name" value="Pectin_lyase_fold/virulence"/>
</dbReference>
<evidence type="ECO:0000313" key="5">
    <source>
        <dbReference type="Proteomes" id="UP000316801"/>
    </source>
</evidence>
<dbReference type="GO" id="GO:0030288">
    <property type="term" value="C:outer membrane-bounded periplasmic space"/>
    <property type="evidence" value="ECO:0007669"/>
    <property type="project" value="InterPro"/>
</dbReference>
<dbReference type="Proteomes" id="UP000316801">
    <property type="component" value="Unassembled WGS sequence"/>
</dbReference>
<sequence>MNRCVLLSLTASLLLATALTPAFADSIVLPAPPAGAGHADSAPPPAGVPAYVDLGATNQRGDACHATLETNAGVRLLSGFLDLWTPRSPFVDADQDAPAKDGCPAVAKSDWDGLPRSATDGTMKHPEVHAANLDYVIKTTTANTPEDDLEAYLDDRRGKSVSMTDGLGPLADAWRKGVQQTTTITGMPADATTVKYDDKGNNRGVGSAKGNTDMGKAVDLVDAGSADGSTEPAKRYFKYARPYRWSDKVRVVPQLVPAKSDKPAGDGGFPSGHTAEAWRDALVMAYLVPQRYQEMITRAVRMGENRIHAGMHQPFDVIGGRMQALAVVSYNLNRSDYATLKQEAYAQTQSFLQKQTGSTGFADLLARAHSAPASADRFADREENAAFVQPRFTYGLPKIGASGAPVVVPKGAEVLLETRLPYLTAEQRRVVLKSTALPSGFPIMSDAEGWGRLNLFAAADGYASFDGDVAVVMDAAKGGFNAADSWKNDISGAGKLTKDGSGSLILSGNNSFAGGVVVNGGLLVAASPTAFGKGDLYIAGGGLAVASRDLWLGGSLTVRKAGRLEVTVSGKDGGITAANGAAIEGGTLELVPAAGYKPTKGDEIPVIRAANFVGTFDKITLDGHTLTPVYRPDGLSVRIEG</sequence>
<feature type="domain" description="Phosphatidic acid phosphatase type 2/haloperoxidase" evidence="3">
    <location>
        <begin position="214"/>
        <end position="332"/>
    </location>
</feature>
<keyword evidence="5" id="KW-1185">Reference proteome</keyword>
<dbReference type="RefSeq" id="WP_142880952.1">
    <property type="nucleotide sequence ID" value="NZ_VJMG01000008.1"/>
</dbReference>
<dbReference type="Pfam" id="PF01569">
    <property type="entry name" value="PAP2"/>
    <property type="match status" value="1"/>
</dbReference>
<evidence type="ECO:0000256" key="2">
    <source>
        <dbReference type="SAM" id="SignalP"/>
    </source>
</evidence>
<comment type="caution">
    <text evidence="4">The sequence shown here is derived from an EMBL/GenBank/DDBJ whole genome shotgun (WGS) entry which is preliminary data.</text>
</comment>
<dbReference type="AlphaFoldDB" id="A0A549TGP5"/>
<gene>
    <name evidence="4" type="ORF">FNA46_03515</name>
</gene>